<dbReference type="OrthoDB" id="1740414at2759"/>
<dbReference type="EMBL" id="JAPFFL010000013">
    <property type="protein sequence ID" value="KAJ6683381.1"/>
    <property type="molecule type" value="Genomic_DNA"/>
</dbReference>
<evidence type="ECO:0000313" key="3">
    <source>
        <dbReference type="Proteomes" id="UP001151529"/>
    </source>
</evidence>
<comment type="caution">
    <text evidence="2">The sequence shown here is derived from an EMBL/GenBank/DDBJ whole genome shotgun (WGS) entry which is preliminary data.</text>
</comment>
<name>A0A9Q0P825_SALVM</name>
<accession>A0A9Q0P825</accession>
<dbReference type="Proteomes" id="UP001151529">
    <property type="component" value="Chromosome 17"/>
</dbReference>
<keyword evidence="3" id="KW-1185">Reference proteome</keyword>
<evidence type="ECO:0000256" key="1">
    <source>
        <dbReference type="SAM" id="MobiDB-lite"/>
    </source>
</evidence>
<feature type="compositionally biased region" description="Basic and acidic residues" evidence="1">
    <location>
        <begin position="91"/>
        <end position="100"/>
    </location>
</feature>
<protein>
    <submittedName>
        <fullName evidence="2">Uncharacterized protein</fullName>
    </submittedName>
</protein>
<dbReference type="PANTHER" id="PTHR14326">
    <property type="entry name" value="TARGETING PROTEIN FOR XKLP2"/>
    <property type="match status" value="1"/>
</dbReference>
<feature type="region of interest" description="Disordered" evidence="1">
    <location>
        <begin position="91"/>
        <end position="126"/>
    </location>
</feature>
<dbReference type="GO" id="GO:0005880">
    <property type="term" value="C:nuclear microtubule"/>
    <property type="evidence" value="ECO:0007669"/>
    <property type="project" value="TreeGrafter"/>
</dbReference>
<dbReference type="PANTHER" id="PTHR14326:SF44">
    <property type="entry name" value="TARGETING PROTEIN FOR XKLP2"/>
    <property type="match status" value="1"/>
</dbReference>
<dbReference type="GO" id="GO:0060236">
    <property type="term" value="P:regulation of mitotic spindle organization"/>
    <property type="evidence" value="ECO:0007669"/>
    <property type="project" value="InterPro"/>
</dbReference>
<dbReference type="GO" id="GO:0090307">
    <property type="term" value="P:mitotic spindle assembly"/>
    <property type="evidence" value="ECO:0007669"/>
    <property type="project" value="TreeGrafter"/>
</dbReference>
<evidence type="ECO:0000313" key="2">
    <source>
        <dbReference type="EMBL" id="KAJ6683381.1"/>
    </source>
</evidence>
<dbReference type="GO" id="GO:0030295">
    <property type="term" value="F:protein kinase activator activity"/>
    <property type="evidence" value="ECO:0007669"/>
    <property type="project" value="TreeGrafter"/>
</dbReference>
<dbReference type="InterPro" id="IPR009675">
    <property type="entry name" value="TPX2_fam"/>
</dbReference>
<proteinExistence type="predicted"/>
<reference evidence="2" key="1">
    <citation type="submission" date="2022-11" db="EMBL/GenBank/DDBJ databases">
        <authorList>
            <person name="Hyden B.L."/>
            <person name="Feng K."/>
            <person name="Yates T."/>
            <person name="Jawdy S."/>
            <person name="Smart L.B."/>
            <person name="Muchero W."/>
        </authorList>
    </citation>
    <scope>NUCLEOTIDE SEQUENCE</scope>
    <source>
        <tissue evidence="2">Shoot tip</tissue>
    </source>
</reference>
<sequence>MAAESEDSATATKMTNTTTLMTLVDEAYEFSAPKFYDFVIGESDEDSRNAELWFDVTASYAPSPFMPRIKTGRSFKVEILCDFSQADQLHKVAESSDSKSSDSNSQSEVMPPPPAPIDMGKRRKNF</sequence>
<dbReference type="GO" id="GO:0005819">
    <property type="term" value="C:spindle"/>
    <property type="evidence" value="ECO:0007669"/>
    <property type="project" value="InterPro"/>
</dbReference>
<organism evidence="2 3">
    <name type="scientific">Salix viminalis</name>
    <name type="common">Common osier</name>
    <name type="synonym">Basket willow</name>
    <dbReference type="NCBI Taxonomy" id="40686"/>
    <lineage>
        <taxon>Eukaryota</taxon>
        <taxon>Viridiplantae</taxon>
        <taxon>Streptophyta</taxon>
        <taxon>Embryophyta</taxon>
        <taxon>Tracheophyta</taxon>
        <taxon>Spermatophyta</taxon>
        <taxon>Magnoliopsida</taxon>
        <taxon>eudicotyledons</taxon>
        <taxon>Gunneridae</taxon>
        <taxon>Pentapetalae</taxon>
        <taxon>rosids</taxon>
        <taxon>fabids</taxon>
        <taxon>Malpighiales</taxon>
        <taxon>Salicaceae</taxon>
        <taxon>Saliceae</taxon>
        <taxon>Salix</taxon>
    </lineage>
</organism>
<reference evidence="2" key="2">
    <citation type="journal article" date="2023" name="Int. J. Mol. Sci.">
        <title>De Novo Assembly and Annotation of 11 Diverse Shrub Willow (Salix) Genomes Reveals Novel Gene Organization in Sex-Linked Regions.</title>
        <authorList>
            <person name="Hyden B."/>
            <person name="Feng K."/>
            <person name="Yates T.B."/>
            <person name="Jawdy S."/>
            <person name="Cereghino C."/>
            <person name="Smart L.B."/>
            <person name="Muchero W."/>
        </authorList>
    </citation>
    <scope>NUCLEOTIDE SEQUENCE [LARGE SCALE GENOMIC DNA]</scope>
    <source>
        <tissue evidence="2">Shoot tip</tissue>
    </source>
</reference>
<dbReference type="GO" id="GO:0008017">
    <property type="term" value="F:microtubule binding"/>
    <property type="evidence" value="ECO:0007669"/>
    <property type="project" value="TreeGrafter"/>
</dbReference>
<gene>
    <name evidence="2" type="ORF">OIU85_007102</name>
</gene>
<dbReference type="AlphaFoldDB" id="A0A9Q0P825"/>